<dbReference type="Proteomes" id="UP000008311">
    <property type="component" value="Unassembled WGS sequence"/>
</dbReference>
<name>B9S0T2_RICCO</name>
<organism evidence="2 3">
    <name type="scientific">Ricinus communis</name>
    <name type="common">Castor bean</name>
    <dbReference type="NCBI Taxonomy" id="3988"/>
    <lineage>
        <taxon>Eukaryota</taxon>
        <taxon>Viridiplantae</taxon>
        <taxon>Streptophyta</taxon>
        <taxon>Embryophyta</taxon>
        <taxon>Tracheophyta</taxon>
        <taxon>Spermatophyta</taxon>
        <taxon>Magnoliopsida</taxon>
        <taxon>eudicotyledons</taxon>
        <taxon>Gunneridae</taxon>
        <taxon>Pentapetalae</taxon>
        <taxon>rosids</taxon>
        <taxon>fabids</taxon>
        <taxon>Malpighiales</taxon>
        <taxon>Euphorbiaceae</taxon>
        <taxon>Acalyphoideae</taxon>
        <taxon>Acalypheae</taxon>
        <taxon>Ricinus</taxon>
    </lineage>
</organism>
<protein>
    <submittedName>
        <fullName evidence="2">Uncharacterized protein</fullName>
    </submittedName>
</protein>
<dbReference type="InParanoid" id="B9S0T2"/>
<dbReference type="AlphaFoldDB" id="B9S0T2"/>
<dbReference type="EMBL" id="EQ973840">
    <property type="protein sequence ID" value="EEF42787.1"/>
    <property type="molecule type" value="Genomic_DNA"/>
</dbReference>
<proteinExistence type="predicted"/>
<feature type="region of interest" description="Disordered" evidence="1">
    <location>
        <begin position="29"/>
        <end position="59"/>
    </location>
</feature>
<feature type="non-terminal residue" evidence="2">
    <location>
        <position position="1"/>
    </location>
</feature>
<sequence>FENEAWIDRKTDDDHKDNVLVMLVYKSEKQSDASKEFNVDTKEDIIEEENKKDYDGDDGNDKNYVRKGCNVGDDKVDVGMCVSSVVGTSDDNAGISTSTGTRDVGDELVEDISANKDNMKCGVSYRSSFFDDIDLEILEETLANAIKVVKAVDSANISGTVNLNSSADTLVYSKRAISSLITLLAVVESYSIMWSHFLIVVGFYDEWKDIDINSSDIDFNSDPYANKSLTDPFRVEMVDGIKKTIIVASLLLALLNTSSIQRNSLLILAWKCIGIDLLFYCMPTLR</sequence>
<evidence type="ECO:0000256" key="1">
    <source>
        <dbReference type="SAM" id="MobiDB-lite"/>
    </source>
</evidence>
<evidence type="ECO:0000313" key="2">
    <source>
        <dbReference type="EMBL" id="EEF42787.1"/>
    </source>
</evidence>
<accession>B9S0T2</accession>
<evidence type="ECO:0000313" key="3">
    <source>
        <dbReference type="Proteomes" id="UP000008311"/>
    </source>
</evidence>
<keyword evidence="3" id="KW-1185">Reference proteome</keyword>
<gene>
    <name evidence="2" type="ORF">RCOM_0951040</name>
</gene>
<reference evidence="3" key="1">
    <citation type="journal article" date="2010" name="Nat. Biotechnol.">
        <title>Draft genome sequence of the oilseed species Ricinus communis.</title>
        <authorList>
            <person name="Chan A.P."/>
            <person name="Crabtree J."/>
            <person name="Zhao Q."/>
            <person name="Lorenzi H."/>
            <person name="Orvis J."/>
            <person name="Puiu D."/>
            <person name="Melake-Berhan A."/>
            <person name="Jones K.M."/>
            <person name="Redman J."/>
            <person name="Chen G."/>
            <person name="Cahoon E.B."/>
            <person name="Gedil M."/>
            <person name="Stanke M."/>
            <person name="Haas B.J."/>
            <person name="Wortman J.R."/>
            <person name="Fraser-Liggett C.M."/>
            <person name="Ravel J."/>
            <person name="Rabinowicz P.D."/>
        </authorList>
    </citation>
    <scope>NUCLEOTIDE SEQUENCE [LARGE SCALE GENOMIC DNA]</scope>
    <source>
        <strain evidence="3">cv. Hale</strain>
    </source>
</reference>